<protein>
    <submittedName>
        <fullName evidence="2">GPI ethanolamine phosphate transferase 3</fullName>
    </submittedName>
</protein>
<evidence type="ECO:0000313" key="3">
    <source>
        <dbReference type="Proteomes" id="UP000198287"/>
    </source>
</evidence>
<gene>
    <name evidence="2" type="ORF">Fcan01_27291</name>
</gene>
<sequence>MLFYSKEILYFFRNFSNFFDMSSSSSSRPTTPEHHDVKDPIPIIDLGDSSSDNDDAEDVTLIGRDSAILAASAVHGDYLVQETSCKKSWGESGFLQGTNPLRHVYGDQHVPLREKDVTTTELDNLLKRVDDLTLAVVGNDNDIIFKAMTDILHWRGDHQNKTPSGTEKKGKCDQEEEENQNDSTPELIQVVERSEEQREIVVLKERRGTRYLDDAFFKV</sequence>
<dbReference type="AlphaFoldDB" id="A0A226CXD0"/>
<evidence type="ECO:0000313" key="2">
    <source>
        <dbReference type="EMBL" id="OXA37985.1"/>
    </source>
</evidence>
<reference evidence="2 3" key="1">
    <citation type="submission" date="2015-12" db="EMBL/GenBank/DDBJ databases">
        <title>The genome of Folsomia candida.</title>
        <authorList>
            <person name="Faddeeva A."/>
            <person name="Derks M.F."/>
            <person name="Anvar Y."/>
            <person name="Smit S."/>
            <person name="Van Straalen N."/>
            <person name="Roelofs D."/>
        </authorList>
    </citation>
    <scope>NUCLEOTIDE SEQUENCE [LARGE SCALE GENOMIC DNA]</scope>
    <source>
        <strain evidence="2 3">VU population</strain>
        <tissue evidence="2">Whole body</tissue>
    </source>
</reference>
<evidence type="ECO:0000256" key="1">
    <source>
        <dbReference type="SAM" id="MobiDB-lite"/>
    </source>
</evidence>
<proteinExistence type="predicted"/>
<dbReference type="GO" id="GO:0016740">
    <property type="term" value="F:transferase activity"/>
    <property type="evidence" value="ECO:0007669"/>
    <property type="project" value="UniProtKB-KW"/>
</dbReference>
<feature type="compositionally biased region" description="Basic and acidic residues" evidence="1">
    <location>
        <begin position="156"/>
        <end position="173"/>
    </location>
</feature>
<keyword evidence="2" id="KW-0808">Transferase</keyword>
<name>A0A226CXD0_FOLCA</name>
<feature type="region of interest" description="Disordered" evidence="1">
    <location>
        <begin position="156"/>
        <end position="191"/>
    </location>
</feature>
<dbReference type="EMBL" id="LNIX01000050">
    <property type="protein sequence ID" value="OXA37985.1"/>
    <property type="molecule type" value="Genomic_DNA"/>
</dbReference>
<organism evidence="2 3">
    <name type="scientific">Folsomia candida</name>
    <name type="common">Springtail</name>
    <dbReference type="NCBI Taxonomy" id="158441"/>
    <lineage>
        <taxon>Eukaryota</taxon>
        <taxon>Metazoa</taxon>
        <taxon>Ecdysozoa</taxon>
        <taxon>Arthropoda</taxon>
        <taxon>Hexapoda</taxon>
        <taxon>Collembola</taxon>
        <taxon>Entomobryomorpha</taxon>
        <taxon>Isotomoidea</taxon>
        <taxon>Isotomidae</taxon>
        <taxon>Proisotominae</taxon>
        <taxon>Folsomia</taxon>
    </lineage>
</organism>
<feature type="region of interest" description="Disordered" evidence="1">
    <location>
        <begin position="23"/>
        <end position="52"/>
    </location>
</feature>
<accession>A0A226CXD0</accession>
<keyword evidence="3" id="KW-1185">Reference proteome</keyword>
<dbReference type="Proteomes" id="UP000198287">
    <property type="component" value="Unassembled WGS sequence"/>
</dbReference>
<comment type="caution">
    <text evidence="2">The sequence shown here is derived from an EMBL/GenBank/DDBJ whole genome shotgun (WGS) entry which is preliminary data.</text>
</comment>